<dbReference type="Gene3D" id="1.25.40.20">
    <property type="entry name" value="Ankyrin repeat-containing domain"/>
    <property type="match status" value="1"/>
</dbReference>
<proteinExistence type="predicted"/>
<evidence type="ECO:0000313" key="3">
    <source>
        <dbReference type="Proteomes" id="UP001165289"/>
    </source>
</evidence>
<reference evidence="2 3" key="1">
    <citation type="journal article" date="2023" name="BMC Biol.">
        <title>The compact genome of the sponge Oopsacas minuta (Hexactinellida) is lacking key metazoan core genes.</title>
        <authorList>
            <person name="Santini S."/>
            <person name="Schenkelaars Q."/>
            <person name="Jourda C."/>
            <person name="Duchesne M."/>
            <person name="Belahbib H."/>
            <person name="Rocher C."/>
            <person name="Selva M."/>
            <person name="Riesgo A."/>
            <person name="Vervoort M."/>
            <person name="Leys S.P."/>
            <person name="Kodjabachian L."/>
            <person name="Le Bivic A."/>
            <person name="Borchiellini C."/>
            <person name="Claverie J.M."/>
            <person name="Renard E."/>
        </authorList>
    </citation>
    <scope>NUCLEOTIDE SEQUENCE [LARGE SCALE GENOMIC DNA]</scope>
    <source>
        <strain evidence="2">SPO-2</strain>
    </source>
</reference>
<comment type="caution">
    <text evidence="2">The sequence shown here is derived from an EMBL/GenBank/DDBJ whole genome shotgun (WGS) entry which is preliminary data.</text>
</comment>
<accession>A0AAV7JZA0</accession>
<dbReference type="Proteomes" id="UP001165289">
    <property type="component" value="Unassembled WGS sequence"/>
</dbReference>
<evidence type="ECO:0000256" key="1">
    <source>
        <dbReference type="PROSITE-ProRule" id="PRU00023"/>
    </source>
</evidence>
<evidence type="ECO:0000313" key="2">
    <source>
        <dbReference type="EMBL" id="KAI6653665.1"/>
    </source>
</evidence>
<dbReference type="PROSITE" id="PS50297">
    <property type="entry name" value="ANK_REP_REGION"/>
    <property type="match status" value="1"/>
</dbReference>
<dbReference type="InterPro" id="IPR036770">
    <property type="entry name" value="Ankyrin_rpt-contain_sf"/>
</dbReference>
<dbReference type="PROSITE" id="PS50088">
    <property type="entry name" value="ANK_REPEAT"/>
    <property type="match status" value="1"/>
</dbReference>
<feature type="repeat" description="ANK" evidence="1">
    <location>
        <begin position="49"/>
        <end position="83"/>
    </location>
</feature>
<dbReference type="AlphaFoldDB" id="A0AAV7JZA0"/>
<organism evidence="2 3">
    <name type="scientific">Oopsacas minuta</name>
    <dbReference type="NCBI Taxonomy" id="111878"/>
    <lineage>
        <taxon>Eukaryota</taxon>
        <taxon>Metazoa</taxon>
        <taxon>Porifera</taxon>
        <taxon>Hexactinellida</taxon>
        <taxon>Hexasterophora</taxon>
        <taxon>Lyssacinosida</taxon>
        <taxon>Leucopsacidae</taxon>
        <taxon>Oopsacas</taxon>
    </lineage>
</organism>
<dbReference type="InterPro" id="IPR002110">
    <property type="entry name" value="Ankyrin_rpt"/>
</dbReference>
<keyword evidence="3" id="KW-1185">Reference proteome</keyword>
<keyword evidence="1" id="KW-0040">ANK repeat</keyword>
<gene>
    <name evidence="2" type="ORF">LOD99_11487</name>
</gene>
<sequence length="158" mass="17496">MQLLFHPVTRDEPIYHSIMTSKDFLRHENAFNALIAVSTPEMLQVADKDGLTALHLACIIETVPDSVVHALIQAGAHLDTATPSNRTPLECCISELSPQYLAVRSYYPLKLACLSARIIVDNQLPTETLPALFNTFIDFHRTAPSKGDEYISLSPFSS</sequence>
<dbReference type="SUPFAM" id="SSF48403">
    <property type="entry name" value="Ankyrin repeat"/>
    <property type="match status" value="1"/>
</dbReference>
<dbReference type="EMBL" id="JAKMXF010000262">
    <property type="protein sequence ID" value="KAI6653665.1"/>
    <property type="molecule type" value="Genomic_DNA"/>
</dbReference>
<name>A0AAV7JZA0_9METZ</name>
<protein>
    <submittedName>
        <fullName evidence="2">Fem-1-like protein</fullName>
    </submittedName>
</protein>